<dbReference type="EMBL" id="NMWU01000008">
    <property type="protein sequence ID" value="PLS31610.1"/>
    <property type="molecule type" value="Genomic_DNA"/>
</dbReference>
<feature type="binding site" evidence="11">
    <location>
        <position position="238"/>
    </location>
    <ligand>
        <name>substrate</name>
    </ligand>
</feature>
<evidence type="ECO:0000256" key="10">
    <source>
        <dbReference type="ARBA" id="ARBA00022977"/>
    </source>
</evidence>
<comment type="pathway">
    <text evidence="3 11">Cofactor biosynthesis; thiamine diphosphate biosynthesis; 4-methyl-5-(2-phosphoethyl)-thiazole from 5-(2-hydroxyethyl)-4-methylthiazole: step 1/1.</text>
</comment>
<sequence>MSTDAPNTDIPRDSNAPRGKTTAYDPKTNRNLPINNPLRNEIAQAVADVRASGPLAQSLTNVVTINLVANAQLAVGGTAAMHYSAEEAHALNQGASKATYINMGTLLEEFRDQYPAAARDTAAAGLPWVLDPVGAGAGELRTAILRSFVENPPDIVRCNASEAMALAGIWNLDAPGATHPHAGVESADDVESAVPAAHAIARFTSGVVCVSGAVDLVTDGHLDFYLPGGSVWMTKITGAGCSLGGVSATYACVARPLVAALTAALHYNRAADAAERVANGPASFQTAFIDALWNTSADEIAQSTIFI</sequence>
<keyword evidence="5 11" id="KW-0479">Metal-binding</keyword>
<evidence type="ECO:0000256" key="4">
    <source>
        <dbReference type="ARBA" id="ARBA00022679"/>
    </source>
</evidence>
<proteinExistence type="inferred from homology"/>
<dbReference type="GO" id="GO:0004417">
    <property type="term" value="F:hydroxyethylthiazole kinase activity"/>
    <property type="evidence" value="ECO:0007669"/>
    <property type="project" value="UniProtKB-UniRule"/>
</dbReference>
<keyword evidence="14" id="KW-1185">Reference proteome</keyword>
<dbReference type="PIRSF" id="PIRSF000513">
    <property type="entry name" value="Thz_kinase"/>
    <property type="match status" value="1"/>
</dbReference>
<gene>
    <name evidence="11" type="primary">thiM</name>
    <name evidence="13" type="ORF">Uis1B_0601</name>
</gene>
<reference evidence="13 14" key="1">
    <citation type="submission" date="2017-07" db="EMBL/GenBank/DDBJ databases">
        <title>Bifidobacterium novel species.</title>
        <authorList>
            <person name="Lugli G.A."/>
            <person name="Milani C."/>
            <person name="Duranti S."/>
            <person name="Mangifesta M."/>
        </authorList>
    </citation>
    <scope>NUCLEOTIDE SEQUENCE [LARGE SCALE GENOMIC DNA]</scope>
    <source>
        <strain evidence="14">Uis1B</strain>
    </source>
</reference>
<comment type="caution">
    <text evidence="13">The sequence shown here is derived from an EMBL/GenBank/DDBJ whole genome shotgun (WGS) entry which is preliminary data.</text>
</comment>
<dbReference type="GO" id="GO:0009229">
    <property type="term" value="P:thiamine diphosphate biosynthetic process"/>
    <property type="evidence" value="ECO:0007669"/>
    <property type="project" value="UniProtKB-UniRule"/>
</dbReference>
<organism evidence="13 14">
    <name type="scientific">Bifidobacterium margollesii</name>
    <dbReference type="NCBI Taxonomy" id="2020964"/>
    <lineage>
        <taxon>Bacteria</taxon>
        <taxon>Bacillati</taxon>
        <taxon>Actinomycetota</taxon>
        <taxon>Actinomycetes</taxon>
        <taxon>Bifidobacteriales</taxon>
        <taxon>Bifidobacteriaceae</taxon>
        <taxon>Bifidobacterium</taxon>
    </lineage>
</organism>
<dbReference type="AlphaFoldDB" id="A0A2N5JBL8"/>
<protein>
    <recommendedName>
        <fullName evidence="11">Hydroxyethylthiazole kinase</fullName>
        <ecNumber evidence="11">2.7.1.50</ecNumber>
    </recommendedName>
    <alternativeName>
        <fullName evidence="11">4-methyl-5-beta-hydroxyethylthiazole kinase</fullName>
        <shortName evidence="11">TH kinase</shortName>
        <shortName evidence="11">Thz kinase</shortName>
    </alternativeName>
</protein>
<dbReference type="Pfam" id="PF02110">
    <property type="entry name" value="HK"/>
    <property type="match status" value="1"/>
</dbReference>
<dbReference type="Proteomes" id="UP000235050">
    <property type="component" value="Unassembled WGS sequence"/>
</dbReference>
<keyword evidence="7 11" id="KW-0418">Kinase</keyword>
<evidence type="ECO:0000256" key="6">
    <source>
        <dbReference type="ARBA" id="ARBA00022741"/>
    </source>
</evidence>
<dbReference type="SUPFAM" id="SSF53613">
    <property type="entry name" value="Ribokinase-like"/>
    <property type="match status" value="1"/>
</dbReference>
<evidence type="ECO:0000256" key="1">
    <source>
        <dbReference type="ARBA" id="ARBA00001771"/>
    </source>
</evidence>
<feature type="binding site" evidence="11">
    <location>
        <position position="81"/>
    </location>
    <ligand>
        <name>substrate</name>
    </ligand>
</feature>
<evidence type="ECO:0000256" key="8">
    <source>
        <dbReference type="ARBA" id="ARBA00022840"/>
    </source>
</evidence>
<dbReference type="GO" id="GO:0009228">
    <property type="term" value="P:thiamine biosynthetic process"/>
    <property type="evidence" value="ECO:0007669"/>
    <property type="project" value="UniProtKB-KW"/>
</dbReference>
<accession>A0A2N5JBL8</accession>
<evidence type="ECO:0000256" key="3">
    <source>
        <dbReference type="ARBA" id="ARBA00004868"/>
    </source>
</evidence>
<keyword evidence="6 11" id="KW-0547">Nucleotide-binding</keyword>
<feature type="binding site" evidence="11">
    <location>
        <position position="211"/>
    </location>
    <ligand>
        <name>ATP</name>
        <dbReference type="ChEBI" id="CHEBI:30616"/>
    </ligand>
</feature>
<dbReference type="InterPro" id="IPR000417">
    <property type="entry name" value="Hyethyz_kinase"/>
</dbReference>
<dbReference type="PRINTS" id="PR01099">
    <property type="entry name" value="HYETHTZKNASE"/>
</dbReference>
<evidence type="ECO:0000256" key="2">
    <source>
        <dbReference type="ARBA" id="ARBA00001946"/>
    </source>
</evidence>
<dbReference type="Gene3D" id="3.40.1190.20">
    <property type="match status" value="1"/>
</dbReference>
<comment type="catalytic activity">
    <reaction evidence="1 11">
        <text>5-(2-hydroxyethyl)-4-methylthiazole + ATP = 4-methyl-5-(2-phosphooxyethyl)-thiazole + ADP + H(+)</text>
        <dbReference type="Rhea" id="RHEA:24212"/>
        <dbReference type="ChEBI" id="CHEBI:15378"/>
        <dbReference type="ChEBI" id="CHEBI:17957"/>
        <dbReference type="ChEBI" id="CHEBI:30616"/>
        <dbReference type="ChEBI" id="CHEBI:58296"/>
        <dbReference type="ChEBI" id="CHEBI:456216"/>
        <dbReference type="EC" id="2.7.1.50"/>
    </reaction>
</comment>
<dbReference type="OrthoDB" id="8909021at2"/>
<dbReference type="InterPro" id="IPR029056">
    <property type="entry name" value="Ribokinase-like"/>
</dbReference>
<dbReference type="HAMAP" id="MF_00228">
    <property type="entry name" value="Thz_kinase"/>
    <property type="match status" value="1"/>
</dbReference>
<keyword evidence="4 11" id="KW-0808">Transferase</keyword>
<name>A0A2N5JBL8_9BIFI</name>
<feature type="region of interest" description="Disordered" evidence="12">
    <location>
        <begin position="1"/>
        <end position="31"/>
    </location>
</feature>
<evidence type="ECO:0000313" key="14">
    <source>
        <dbReference type="Proteomes" id="UP000235050"/>
    </source>
</evidence>
<keyword evidence="9 11" id="KW-0460">Magnesium</keyword>
<evidence type="ECO:0000256" key="11">
    <source>
        <dbReference type="HAMAP-Rule" id="MF_00228"/>
    </source>
</evidence>
<evidence type="ECO:0000256" key="9">
    <source>
        <dbReference type="ARBA" id="ARBA00022842"/>
    </source>
</evidence>
<dbReference type="EC" id="2.7.1.50" evidence="11"/>
<evidence type="ECO:0000256" key="12">
    <source>
        <dbReference type="SAM" id="MobiDB-lite"/>
    </source>
</evidence>
<feature type="binding site" evidence="11">
    <location>
        <position position="157"/>
    </location>
    <ligand>
        <name>ATP</name>
        <dbReference type="ChEBI" id="CHEBI:30616"/>
    </ligand>
</feature>
<keyword evidence="8 11" id="KW-0067">ATP-binding</keyword>
<dbReference type="GO" id="GO:0005524">
    <property type="term" value="F:ATP binding"/>
    <property type="evidence" value="ECO:0007669"/>
    <property type="project" value="UniProtKB-UniRule"/>
</dbReference>
<evidence type="ECO:0000256" key="7">
    <source>
        <dbReference type="ARBA" id="ARBA00022777"/>
    </source>
</evidence>
<evidence type="ECO:0000313" key="13">
    <source>
        <dbReference type="EMBL" id="PLS31610.1"/>
    </source>
</evidence>
<comment type="cofactor">
    <cofactor evidence="2 11">
        <name>Mg(2+)</name>
        <dbReference type="ChEBI" id="CHEBI:18420"/>
    </cofactor>
</comment>
<dbReference type="GO" id="GO:0000287">
    <property type="term" value="F:magnesium ion binding"/>
    <property type="evidence" value="ECO:0007669"/>
    <property type="project" value="UniProtKB-UniRule"/>
</dbReference>
<comment type="similarity">
    <text evidence="11">Belongs to the Thz kinase family.</text>
</comment>
<comment type="function">
    <text evidence="11">Catalyzes the phosphorylation of the hydroxyl group of 4-methyl-5-beta-hydroxyethylthiazole (THZ).</text>
</comment>
<keyword evidence="10 11" id="KW-0784">Thiamine biosynthesis</keyword>
<dbReference type="CDD" id="cd01170">
    <property type="entry name" value="THZ_kinase"/>
    <property type="match status" value="1"/>
</dbReference>
<dbReference type="UniPathway" id="UPA00060">
    <property type="reaction ID" value="UER00139"/>
</dbReference>
<evidence type="ECO:0000256" key="5">
    <source>
        <dbReference type="ARBA" id="ARBA00022723"/>
    </source>
</evidence>